<protein>
    <submittedName>
        <fullName evidence="3">Uncharacterized protein</fullName>
    </submittedName>
</protein>
<feature type="coiled-coil region" evidence="1">
    <location>
        <begin position="38"/>
        <end position="72"/>
    </location>
</feature>
<evidence type="ECO:0000256" key="1">
    <source>
        <dbReference type="SAM" id="Coils"/>
    </source>
</evidence>
<proteinExistence type="predicted"/>
<gene>
    <name evidence="3" type="ORF">TPAR_03370</name>
</gene>
<keyword evidence="1" id="KW-0175">Coiled coil</keyword>
<evidence type="ECO:0000256" key="2">
    <source>
        <dbReference type="SAM" id="MobiDB-lite"/>
    </source>
</evidence>
<feature type="region of interest" description="Disordered" evidence="2">
    <location>
        <begin position="1"/>
        <end position="29"/>
    </location>
</feature>
<accession>A0A2S4L1X2</accession>
<sequence>MATTAPAPTTTTLRSAPAPGEACCPGCGRDLPPTTTTMEQTRAELLVAQARIQELEAQVRQLNQKATAAVDRWAEYEAELAKLRSTQAA</sequence>
<evidence type="ECO:0000313" key="3">
    <source>
        <dbReference type="EMBL" id="POR36433.1"/>
    </source>
</evidence>
<dbReference type="STRING" id="94208.A0A2S4L1X2"/>
<reference evidence="3 4" key="1">
    <citation type="submission" date="2018-01" db="EMBL/GenBank/DDBJ databases">
        <title>Harnessing the power of phylogenomics to disentangle the directionality and signatures of interkingdom host jumping in the parasitic fungal genus Tolypocladium.</title>
        <authorList>
            <person name="Quandt C.A."/>
            <person name="Patterson W."/>
            <person name="Spatafora J.W."/>
        </authorList>
    </citation>
    <scope>NUCLEOTIDE SEQUENCE [LARGE SCALE GENOMIC DNA]</scope>
    <source>
        <strain evidence="3 4">NRBC 100945</strain>
    </source>
</reference>
<comment type="caution">
    <text evidence="3">The sequence shown here is derived from an EMBL/GenBank/DDBJ whole genome shotgun (WGS) entry which is preliminary data.</text>
</comment>
<dbReference type="AlphaFoldDB" id="A0A2S4L1X2"/>
<evidence type="ECO:0000313" key="4">
    <source>
        <dbReference type="Proteomes" id="UP000237481"/>
    </source>
</evidence>
<dbReference type="EMBL" id="PKSG01000322">
    <property type="protein sequence ID" value="POR36433.1"/>
    <property type="molecule type" value="Genomic_DNA"/>
</dbReference>
<dbReference type="Gene3D" id="1.10.287.510">
    <property type="entry name" value="Helix hairpin bin"/>
    <property type="match status" value="1"/>
</dbReference>
<feature type="compositionally biased region" description="Low complexity" evidence="2">
    <location>
        <begin position="1"/>
        <end position="19"/>
    </location>
</feature>
<keyword evidence="4" id="KW-1185">Reference proteome</keyword>
<feature type="non-terminal residue" evidence="3">
    <location>
        <position position="89"/>
    </location>
</feature>
<name>A0A2S4L1X2_9HYPO</name>
<dbReference type="SUPFAM" id="SSF75712">
    <property type="entry name" value="Rad50 coiled-coil Zn hook"/>
    <property type="match status" value="1"/>
</dbReference>
<dbReference type="OrthoDB" id="5560525at2759"/>
<organism evidence="3 4">
    <name type="scientific">Tolypocladium paradoxum</name>
    <dbReference type="NCBI Taxonomy" id="94208"/>
    <lineage>
        <taxon>Eukaryota</taxon>
        <taxon>Fungi</taxon>
        <taxon>Dikarya</taxon>
        <taxon>Ascomycota</taxon>
        <taxon>Pezizomycotina</taxon>
        <taxon>Sordariomycetes</taxon>
        <taxon>Hypocreomycetidae</taxon>
        <taxon>Hypocreales</taxon>
        <taxon>Ophiocordycipitaceae</taxon>
        <taxon>Tolypocladium</taxon>
    </lineage>
</organism>
<dbReference type="Proteomes" id="UP000237481">
    <property type="component" value="Unassembled WGS sequence"/>
</dbReference>